<protein>
    <recommendedName>
        <fullName evidence="4">Phytanoyl-CoA dioxygenase</fullName>
    </recommendedName>
</protein>
<dbReference type="GeneID" id="25303997"/>
<evidence type="ECO:0000313" key="3">
    <source>
        <dbReference type="Proteomes" id="UP000053029"/>
    </source>
</evidence>
<name>A0A0D2F4B8_9EURO</name>
<evidence type="ECO:0000256" key="1">
    <source>
        <dbReference type="SAM" id="MobiDB-lite"/>
    </source>
</evidence>
<dbReference type="InterPro" id="IPR008775">
    <property type="entry name" value="Phytyl_CoA_dOase-like"/>
</dbReference>
<dbReference type="OrthoDB" id="445007at2759"/>
<dbReference type="InterPro" id="IPR051961">
    <property type="entry name" value="Fungal_Metabolite_Diox"/>
</dbReference>
<sequence length="478" mass="52565">MNVSRPAESVSHPNGVTNGSGTVASNGIANGTASVPTLGLRYGMFSNWRPHSKKKDDRVEALEVIKNGLSKMTRVKAVLGLDIGLDSGPIYIDTREEPRILQTFDGEPDCRVKIKPRYIIAFAQGQLEPRYALFKDGFFDESTLPKGDIKVAVKFADALCPVDPVHPVSPSPGARLPTPTEDIDQVRRDLKEFGYGLVKNALTQDQVQLLAEAIRQQGRGEVEAGVAAKDGGPNAPNQRIWTLINKGQEFLDLLEHPLIDEVIPENLGEHFLVHSYSANIARPGNTPMMLHTDQVGIQPPVRNVYFGINIMWFLTDVTAENGGTRVFPGSHLGAVAPDDPFNIDGTVAAEGPAGTALVFESRLWHATGPNRMTSGERPVILMFFMRSYIRQQENNFLSIRPEVEANLSDRVRRMLGWCTDGAFGGIEGEVREGNFVKKLANPVGPFRDSHRYTPFRMDMRAKGVIASRTAELSGNREV</sequence>
<dbReference type="SUPFAM" id="SSF51197">
    <property type="entry name" value="Clavaminate synthase-like"/>
    <property type="match status" value="1"/>
</dbReference>
<evidence type="ECO:0000313" key="2">
    <source>
        <dbReference type="EMBL" id="KIW81482.1"/>
    </source>
</evidence>
<dbReference type="PANTHER" id="PTHR37563:SF2">
    <property type="entry name" value="PHYTANOYL-COA DIOXYGENASE FAMILY PROTEIN (AFU_ORTHOLOGUE AFUA_2G03330)"/>
    <property type="match status" value="1"/>
</dbReference>
<proteinExistence type="predicted"/>
<dbReference type="Pfam" id="PF05721">
    <property type="entry name" value="PhyH"/>
    <property type="match status" value="1"/>
</dbReference>
<dbReference type="RefSeq" id="XP_013285290.1">
    <property type="nucleotide sequence ID" value="XM_013429836.1"/>
</dbReference>
<dbReference type="Proteomes" id="UP000053029">
    <property type="component" value="Unassembled WGS sequence"/>
</dbReference>
<dbReference type="AlphaFoldDB" id="A0A0D2F4B8"/>
<dbReference type="HOGENOM" id="CLU_640944_0_0_1"/>
<gene>
    <name evidence="2" type="ORF">Z517_04507</name>
</gene>
<dbReference type="VEuPathDB" id="FungiDB:Z517_04507"/>
<accession>A0A0D2F4B8</accession>
<dbReference type="PANTHER" id="PTHR37563">
    <property type="entry name" value="PHYTANOYL-COA DIOXYGENASE FAMILY PROTEIN (AFU_ORTHOLOGUE AFUA_2G03330)"/>
    <property type="match status" value="1"/>
</dbReference>
<evidence type="ECO:0008006" key="4">
    <source>
        <dbReference type="Google" id="ProtNLM"/>
    </source>
</evidence>
<reference evidence="2 3" key="1">
    <citation type="submission" date="2015-01" db="EMBL/GenBank/DDBJ databases">
        <title>The Genome Sequence of Fonsecaea pedrosoi CBS 271.37.</title>
        <authorList>
            <consortium name="The Broad Institute Genomics Platform"/>
            <person name="Cuomo C."/>
            <person name="de Hoog S."/>
            <person name="Gorbushina A."/>
            <person name="Stielow B."/>
            <person name="Teixiera M."/>
            <person name="Abouelleil A."/>
            <person name="Chapman S.B."/>
            <person name="Priest M."/>
            <person name="Young S.K."/>
            <person name="Wortman J."/>
            <person name="Nusbaum C."/>
            <person name="Birren B."/>
        </authorList>
    </citation>
    <scope>NUCLEOTIDE SEQUENCE [LARGE SCALE GENOMIC DNA]</scope>
    <source>
        <strain evidence="2 3">CBS 271.37</strain>
    </source>
</reference>
<dbReference type="EMBL" id="KN846971">
    <property type="protein sequence ID" value="KIW81482.1"/>
    <property type="molecule type" value="Genomic_DNA"/>
</dbReference>
<organism evidence="2 3">
    <name type="scientific">Fonsecaea pedrosoi CBS 271.37</name>
    <dbReference type="NCBI Taxonomy" id="1442368"/>
    <lineage>
        <taxon>Eukaryota</taxon>
        <taxon>Fungi</taxon>
        <taxon>Dikarya</taxon>
        <taxon>Ascomycota</taxon>
        <taxon>Pezizomycotina</taxon>
        <taxon>Eurotiomycetes</taxon>
        <taxon>Chaetothyriomycetidae</taxon>
        <taxon>Chaetothyriales</taxon>
        <taxon>Herpotrichiellaceae</taxon>
        <taxon>Fonsecaea</taxon>
    </lineage>
</organism>
<feature type="region of interest" description="Disordered" evidence="1">
    <location>
        <begin position="1"/>
        <end position="28"/>
    </location>
</feature>
<keyword evidence="3" id="KW-1185">Reference proteome</keyword>
<dbReference type="STRING" id="1442368.A0A0D2F4B8"/>
<feature type="compositionally biased region" description="Polar residues" evidence="1">
    <location>
        <begin position="11"/>
        <end position="28"/>
    </location>
</feature>
<dbReference type="Gene3D" id="2.60.120.620">
    <property type="entry name" value="q2cbj1_9rhob like domain"/>
    <property type="match status" value="1"/>
</dbReference>